<protein>
    <recommendedName>
        <fullName evidence="1">ABC-three component systems C-terminal domain-containing protein</fullName>
    </recommendedName>
</protein>
<evidence type="ECO:0000313" key="3">
    <source>
        <dbReference type="Proteomes" id="UP001155059"/>
    </source>
</evidence>
<name>A0A9X1YUJ5_9PSED</name>
<dbReference type="Proteomes" id="UP001155059">
    <property type="component" value="Unassembled WGS sequence"/>
</dbReference>
<dbReference type="AlphaFoldDB" id="A0A9X1YUJ5"/>
<sequence>MTEADIDEPSAPPHQITALDVQMGRPISVLDRLLIMSSDDWEVFTLELVHYIKSRYNKVTKCGGGGDMGRDIIAYTDSGWHNYQCKHYANKLSVADAVLEIGKIAYYSYHGHYEVPEKYYFVSPQGSSTDLTKTLRSPEKLKQELIDRWEKSCATAITKKQTILLDKELLEHINSIDFSIFDDIPPLRLVELHSTTPFHIIRFGLYHKTRPATPKAPTDIELVEHEYTSALLEAFSQASNKEIIIDNLSDDTNFYSEFKSARNNFYSAEALKLFSRDWLPTGCFDELKEECHEAVMATVNQKYPDGYACYLKTCELSVVVDYSSHPLSSFIKIQDKKGLCHHLVNDKKISWVKK</sequence>
<evidence type="ECO:0000313" key="2">
    <source>
        <dbReference type="EMBL" id="MCK9798478.1"/>
    </source>
</evidence>
<accession>A0A9X1YUJ5</accession>
<dbReference type="Pfam" id="PF20282">
    <property type="entry name" value="CTD6"/>
    <property type="match status" value="1"/>
</dbReference>
<organism evidence="2 3">
    <name type="scientific">Pseudomonas morbosilactucae</name>
    <dbReference type="NCBI Taxonomy" id="2938197"/>
    <lineage>
        <taxon>Bacteria</taxon>
        <taxon>Pseudomonadati</taxon>
        <taxon>Pseudomonadota</taxon>
        <taxon>Gammaproteobacteria</taxon>
        <taxon>Pseudomonadales</taxon>
        <taxon>Pseudomonadaceae</taxon>
        <taxon>Pseudomonas</taxon>
    </lineage>
</organism>
<dbReference type="InterPro" id="IPR046914">
    <property type="entry name" value="ABC-3C_CTD6"/>
</dbReference>
<dbReference type="RefSeq" id="WP_268265281.1">
    <property type="nucleotide sequence ID" value="NZ_JALQCW010000026.1"/>
</dbReference>
<proteinExistence type="predicted"/>
<reference evidence="2 3" key="1">
    <citation type="journal article" date="2022" name="Int. J. Syst. Evol. Microbiol.">
        <title>Pseudomonas aegrilactucae sp. nov. and Pseudomonas morbosilactucae sp. nov., pathogens causing bacterial rot of lettuce in Japan.</title>
        <authorList>
            <person name="Sawada H."/>
            <person name="Fujikawa T."/>
            <person name="Satou M."/>
        </authorList>
    </citation>
    <scope>NUCLEOTIDE SEQUENCE [LARGE SCALE GENOMIC DNA]</scope>
    <source>
        <strain evidence="2 3">MAFF 302030</strain>
    </source>
</reference>
<evidence type="ECO:0000259" key="1">
    <source>
        <dbReference type="Pfam" id="PF20282"/>
    </source>
</evidence>
<comment type="caution">
    <text evidence="2">The sequence shown here is derived from an EMBL/GenBank/DDBJ whole genome shotgun (WGS) entry which is preliminary data.</text>
</comment>
<reference evidence="2 3" key="2">
    <citation type="journal article" date="2023" name="Plant Pathol.">
        <title>Dismantling and reorganizing Pseudomonas marginalis sensu#lato.</title>
        <authorList>
            <person name="Sawada H."/>
            <person name="Fujikawa T."/>
            <person name="Satou M."/>
        </authorList>
    </citation>
    <scope>NUCLEOTIDE SEQUENCE [LARGE SCALE GENOMIC DNA]</scope>
    <source>
        <strain evidence="2 3">MAFF 302030</strain>
    </source>
</reference>
<dbReference type="EMBL" id="JALQCW010000026">
    <property type="protein sequence ID" value="MCK9798478.1"/>
    <property type="molecule type" value="Genomic_DNA"/>
</dbReference>
<feature type="domain" description="ABC-three component systems C-terminal" evidence="1">
    <location>
        <begin position="224"/>
        <end position="351"/>
    </location>
</feature>
<gene>
    <name evidence="2" type="ORF">M1B34_12255</name>
</gene>